<feature type="domain" description="USP" evidence="3">
    <location>
        <begin position="168"/>
        <end position="542"/>
    </location>
</feature>
<evidence type="ECO:0000313" key="4">
    <source>
        <dbReference type="EMBL" id="KAK8876631.1"/>
    </source>
</evidence>
<proteinExistence type="predicted"/>
<dbReference type="InterPro" id="IPR001394">
    <property type="entry name" value="Peptidase_C19_UCH"/>
</dbReference>
<feature type="compositionally biased region" description="Low complexity" evidence="2">
    <location>
        <begin position="322"/>
        <end position="384"/>
    </location>
</feature>
<dbReference type="InterPro" id="IPR038765">
    <property type="entry name" value="Papain-like_cys_pep_sf"/>
</dbReference>
<dbReference type="PANTHER" id="PTHR24006">
    <property type="entry name" value="UBIQUITIN CARBOXYL-TERMINAL HYDROLASE"/>
    <property type="match status" value="1"/>
</dbReference>
<dbReference type="Gene3D" id="3.10.20.90">
    <property type="entry name" value="Phosphatidylinositol 3-kinase Catalytic Subunit, Chain A, domain 1"/>
    <property type="match status" value="1"/>
</dbReference>
<name>A0ABR2JF96_9EUKA</name>
<gene>
    <name evidence="4" type="ORF">M9Y10_006849</name>
</gene>
<dbReference type="PROSITE" id="PS50235">
    <property type="entry name" value="USP_3"/>
    <property type="match status" value="1"/>
</dbReference>
<dbReference type="Proteomes" id="UP001470230">
    <property type="component" value="Unassembled WGS sequence"/>
</dbReference>
<accession>A0ABR2JF96</accession>
<dbReference type="Gene3D" id="3.90.70.10">
    <property type="entry name" value="Cysteine proteinases"/>
    <property type="match status" value="2"/>
</dbReference>
<comment type="caution">
    <text evidence="4">The sequence shown here is derived from an EMBL/GenBank/DDBJ whole genome shotgun (WGS) entry which is preliminary data.</text>
</comment>
<dbReference type="CDD" id="cd02257">
    <property type="entry name" value="Peptidase_C19"/>
    <property type="match status" value="1"/>
</dbReference>
<evidence type="ECO:0000256" key="1">
    <source>
        <dbReference type="ARBA" id="ARBA00022786"/>
    </source>
</evidence>
<feature type="compositionally biased region" description="Basic and acidic residues" evidence="2">
    <location>
        <begin position="310"/>
        <end position="321"/>
    </location>
</feature>
<dbReference type="InterPro" id="IPR024729">
    <property type="entry name" value="USP7_ICP0-binding_dom"/>
</dbReference>
<dbReference type="SUPFAM" id="SSF54001">
    <property type="entry name" value="Cysteine proteinases"/>
    <property type="match status" value="1"/>
</dbReference>
<evidence type="ECO:0000259" key="3">
    <source>
        <dbReference type="PROSITE" id="PS50235"/>
    </source>
</evidence>
<dbReference type="InterPro" id="IPR028889">
    <property type="entry name" value="USP"/>
</dbReference>
<dbReference type="InterPro" id="IPR050164">
    <property type="entry name" value="Peptidase_C19"/>
</dbReference>
<protein>
    <recommendedName>
        <fullName evidence="3">USP domain-containing protein</fullName>
    </recommendedName>
</protein>
<organism evidence="4 5">
    <name type="scientific">Tritrichomonas musculus</name>
    <dbReference type="NCBI Taxonomy" id="1915356"/>
    <lineage>
        <taxon>Eukaryota</taxon>
        <taxon>Metamonada</taxon>
        <taxon>Parabasalia</taxon>
        <taxon>Tritrichomonadida</taxon>
        <taxon>Tritrichomonadidae</taxon>
        <taxon>Tritrichomonas</taxon>
    </lineage>
</organism>
<dbReference type="EMBL" id="JAPFFF010000012">
    <property type="protein sequence ID" value="KAK8876631.1"/>
    <property type="molecule type" value="Genomic_DNA"/>
</dbReference>
<evidence type="ECO:0000256" key="2">
    <source>
        <dbReference type="SAM" id="MobiDB-lite"/>
    </source>
</evidence>
<dbReference type="Pfam" id="PF12436">
    <property type="entry name" value="USP7_ICP0_bdg"/>
    <property type="match status" value="1"/>
</dbReference>
<evidence type="ECO:0000313" key="5">
    <source>
        <dbReference type="Proteomes" id="UP001470230"/>
    </source>
</evidence>
<dbReference type="Pfam" id="PF00443">
    <property type="entry name" value="UCH"/>
    <property type="match status" value="1"/>
</dbReference>
<keyword evidence="1" id="KW-0833">Ubl conjugation pathway</keyword>
<reference evidence="4 5" key="1">
    <citation type="submission" date="2024-04" db="EMBL/GenBank/DDBJ databases">
        <title>Tritrichomonas musculus Genome.</title>
        <authorList>
            <person name="Alves-Ferreira E."/>
            <person name="Grigg M."/>
            <person name="Lorenzi H."/>
            <person name="Galac M."/>
        </authorList>
    </citation>
    <scope>NUCLEOTIDE SEQUENCE [LARGE SCALE GENOMIC DNA]</scope>
    <source>
        <strain evidence="4 5">EAF2021</strain>
    </source>
</reference>
<sequence>MLEPINLIKHSISEPHKVKTNPGQKVFYSQNWVIPFQSSINEYYSPYFSHPTFKIVFMLSFNGEKGKAKLSSKLAGQFSYDDPIYFYFTIGNPTKKRISFYLKWGFELKKQSNSHTILQLTKSDIINNNNFLNEDGTLNFSFQLCYKMRRKVKEQSLPLKLKSNPHFCGLVNKRSICYMNSSIQILFHIPGIRQLFYSYDATNDKSKKIINNVQFLFYMMSNLNGFFDPIDLHNSVMFCRRGSGRQKDAHEFITEFLREISAEIADSEQEKKLNGLFEFSINLINESLTKNTKKVDVEKNLSLSLPLMESKPKKKDDKNKSQNDQNNQSNQNNENNQNNQKNENNQGNQCNENNQNNQSNPNNENNQSNENNQNNANNSDVNRNCEVDDDDDDDESKPIELIDLIKKFQSKSEVDIEINKKVVEKVNIWEEFVNFPSILIIHLLRLVKKENECFLSKLTKPVIFNETLDLECFSHNPNDKYELYAILVHKTIGDGGHYYSYIRNFHSSNWFLFNDSIVSPSKSPFKIEDIQKLAYLLFYVRKSDIPVLFKKEKDKIAPNMKKMLDERKIQKEKEIYNENTLTFRFIFEDELNSKDSITGMIKPSKSIQIHKSKSQYQFYEEVSNFFKIKFNEIRLWSLDQNMQATLIDRYVDQSVQSIKSGKILIQYKNSEENFIPFIENNNFEDFNCLVIFIKYFDARLKLPIRYVGHLIVEESSTIDLPQIRTLLDFPLNTKFHFFKEVSQLIVKPISPTSTFKSAQLENGNVLIVQVDCDKENLPDLSKSEILKNVDLLSTFSIPKRSASNGIRYLNLPSYNAVDILKDINKDLLCHYLAIRYSMRNFFVYDYEDQKKPSFTLTFPSSFSLRDLQRIIKNINNYEDDEESIYIFDKCAVSDEASFNFITEKIFEIKKDFPGNKIYYLYRPGIASMKNKYIYKVQIALDGYNVDYNKFVVAPMNTNPANILAIASKSDDFPNIQISEAVFKTASEANLIDFNPSFATPENTKFITFEVDNLKIEQTFQMNDTIELSSHLIRFCSFIKPEPDEVPVQVSQVIIIINNFKNYVFRYMYEPFIINLKKTLTIREFKEKVLKCVKIKDKDDFLKTKLKVMTKGIREEMTKEKVEELQEQNDDDVLKNLRESSLIYVIYN</sequence>
<feature type="region of interest" description="Disordered" evidence="2">
    <location>
        <begin position="306"/>
        <end position="396"/>
    </location>
</feature>
<keyword evidence="5" id="KW-1185">Reference proteome</keyword>